<evidence type="ECO:0000256" key="3">
    <source>
        <dbReference type="ARBA" id="ARBA00023002"/>
    </source>
</evidence>
<proteinExistence type="predicted"/>
<dbReference type="PANTHER" id="PTHR47178:SF6">
    <property type="entry name" value="FAD-BINDING DOMAIN-CONTAINING PROTEIN"/>
    <property type="match status" value="1"/>
</dbReference>
<feature type="region of interest" description="Disordered" evidence="5">
    <location>
        <begin position="434"/>
        <end position="454"/>
    </location>
</feature>
<dbReference type="InterPro" id="IPR002938">
    <property type="entry name" value="FAD-bd"/>
</dbReference>
<feature type="domain" description="FAD-binding" evidence="6">
    <location>
        <begin position="330"/>
        <end position="385"/>
    </location>
</feature>
<evidence type="ECO:0000256" key="1">
    <source>
        <dbReference type="ARBA" id="ARBA00022630"/>
    </source>
</evidence>
<dbReference type="Pfam" id="PF01494">
    <property type="entry name" value="FAD_binding_3"/>
    <property type="match status" value="1"/>
</dbReference>
<dbReference type="PRINTS" id="PR00420">
    <property type="entry name" value="RNGMNOXGNASE"/>
</dbReference>
<accession>A0ABP7JAY6</accession>
<dbReference type="InterPro" id="IPR036188">
    <property type="entry name" value="FAD/NAD-bd_sf"/>
</dbReference>
<evidence type="ECO:0000256" key="4">
    <source>
        <dbReference type="ARBA" id="ARBA00023033"/>
    </source>
</evidence>
<dbReference type="PANTHER" id="PTHR47178">
    <property type="entry name" value="MONOOXYGENASE, FAD-BINDING"/>
    <property type="match status" value="1"/>
</dbReference>
<name>A0ABP7JAY6_9ACTN</name>
<keyword evidence="1" id="KW-0285">Flavoprotein</keyword>
<keyword evidence="4 7" id="KW-0503">Monooxygenase</keyword>
<dbReference type="SUPFAM" id="SSF51905">
    <property type="entry name" value="FAD/NAD(P)-binding domain"/>
    <property type="match status" value="1"/>
</dbReference>
<dbReference type="Pfam" id="PF13450">
    <property type="entry name" value="NAD_binding_8"/>
    <property type="match status" value="1"/>
</dbReference>
<evidence type="ECO:0000256" key="5">
    <source>
        <dbReference type="SAM" id="MobiDB-lite"/>
    </source>
</evidence>
<sequence length="454" mass="48916">MFAKSPEVIVVGGGIGGMCLAQALHRDGVPVQVYERGADAGAWLQGYRIHVNQMGSRSLSQCLPRPLWQAFVATAGDPGPGFRFQTEQLDKLVFVDESLMNGGATAPADRHYAADRLVLRKLLLTGMEEVVRFGKVFERYETRPDGRVTAFFSDGTSATGDLLVGADGANSTVRRQYLPHARRVETDAVAIGGRLPLTPETRNRLPGHLTNGLNLILPQKGCAMFTASFTGMQHASESLEGGDLAASGLDLRSLADELEDYVLFAFIAHRRAYPGHAATLDGQGLKGLLGTMIEGWHPSLRRMVADSDPESLLLMPFKTATPVPSWPASAVTLIGDSIHNMTPAMGMGANVALRDAALLSSHLTAVHRGERSLLDAVGAYEKQMADYGFQAVRTALRLTDFMISDNAVARRAAKGWFRLCDAAGVLKRLSFGGRWTDPTPQEPERLLASSASTS</sequence>
<dbReference type="Proteomes" id="UP001500888">
    <property type="component" value="Unassembled WGS sequence"/>
</dbReference>
<dbReference type="RefSeq" id="WP_344951006.1">
    <property type="nucleotide sequence ID" value="NZ_BAAAZR010000043.1"/>
</dbReference>
<comment type="caution">
    <text evidence="7">The sequence shown here is derived from an EMBL/GenBank/DDBJ whole genome shotgun (WGS) entry which is preliminary data.</text>
</comment>
<reference evidence="8" key="1">
    <citation type="journal article" date="2019" name="Int. J. Syst. Evol. Microbiol.">
        <title>The Global Catalogue of Microorganisms (GCM) 10K type strain sequencing project: providing services to taxonomists for standard genome sequencing and annotation.</title>
        <authorList>
            <consortium name="The Broad Institute Genomics Platform"/>
            <consortium name="The Broad Institute Genome Sequencing Center for Infectious Disease"/>
            <person name="Wu L."/>
            <person name="Ma J."/>
        </authorList>
    </citation>
    <scope>NUCLEOTIDE SEQUENCE [LARGE SCALE GENOMIC DNA]</scope>
    <source>
        <strain evidence="8">JCM 16908</strain>
    </source>
</reference>
<evidence type="ECO:0000313" key="7">
    <source>
        <dbReference type="EMBL" id="GAA3839008.1"/>
    </source>
</evidence>
<evidence type="ECO:0000259" key="6">
    <source>
        <dbReference type="Pfam" id="PF01494"/>
    </source>
</evidence>
<organism evidence="7 8">
    <name type="scientific">Sphaerisporangium flaviroseum</name>
    <dbReference type="NCBI Taxonomy" id="509199"/>
    <lineage>
        <taxon>Bacteria</taxon>
        <taxon>Bacillati</taxon>
        <taxon>Actinomycetota</taxon>
        <taxon>Actinomycetes</taxon>
        <taxon>Streptosporangiales</taxon>
        <taxon>Streptosporangiaceae</taxon>
        <taxon>Sphaerisporangium</taxon>
    </lineage>
</organism>
<protein>
    <submittedName>
        <fullName evidence="7">FAD-dependent monooxygenase</fullName>
    </submittedName>
</protein>
<dbReference type="Gene3D" id="3.50.50.60">
    <property type="entry name" value="FAD/NAD(P)-binding domain"/>
    <property type="match status" value="1"/>
</dbReference>
<keyword evidence="8" id="KW-1185">Reference proteome</keyword>
<evidence type="ECO:0000256" key="2">
    <source>
        <dbReference type="ARBA" id="ARBA00022827"/>
    </source>
</evidence>
<keyword evidence="3" id="KW-0560">Oxidoreductase</keyword>
<dbReference type="GO" id="GO:0004497">
    <property type="term" value="F:monooxygenase activity"/>
    <property type="evidence" value="ECO:0007669"/>
    <property type="project" value="UniProtKB-KW"/>
</dbReference>
<dbReference type="EMBL" id="BAAAZR010000043">
    <property type="protein sequence ID" value="GAA3839008.1"/>
    <property type="molecule type" value="Genomic_DNA"/>
</dbReference>
<gene>
    <name evidence="7" type="ORF">GCM10022226_71580</name>
</gene>
<evidence type="ECO:0000313" key="8">
    <source>
        <dbReference type="Proteomes" id="UP001500888"/>
    </source>
</evidence>
<keyword evidence="2" id="KW-0274">FAD</keyword>